<protein>
    <submittedName>
        <fullName evidence="1">Uncharacterized protein</fullName>
    </submittedName>
</protein>
<sequence>MRWEKNSVPEYLAAIDKYAQWAEIATRDGDMITKEISRAKTKNGRIRFSMHSGNTTQHYLVAEFCAVGTCLGDRALYFSFENAMGLRDTLEAFGSGELTTDPDLDSKYQ</sequence>
<evidence type="ECO:0000313" key="2">
    <source>
        <dbReference type="Proteomes" id="UP000259610"/>
    </source>
</evidence>
<dbReference type="AlphaFoldDB" id="A0A3B9GUH2"/>
<evidence type="ECO:0000313" key="1">
    <source>
        <dbReference type="EMBL" id="HAE26099.1"/>
    </source>
</evidence>
<gene>
    <name evidence="1" type="ORF">DCG58_02975</name>
</gene>
<reference evidence="1 2" key="1">
    <citation type="journal article" date="2018" name="Nat. Biotechnol.">
        <title>A standardized bacterial taxonomy based on genome phylogeny substantially revises the tree of life.</title>
        <authorList>
            <person name="Parks D.H."/>
            <person name="Chuvochina M."/>
            <person name="Waite D.W."/>
            <person name="Rinke C."/>
            <person name="Skarshewski A."/>
            <person name="Chaumeil P.A."/>
            <person name="Hugenholtz P."/>
        </authorList>
    </citation>
    <scope>NUCLEOTIDE SEQUENCE [LARGE SCALE GENOMIC DNA]</scope>
    <source>
        <strain evidence="1">UBA8733</strain>
    </source>
</reference>
<dbReference type="EMBL" id="DMAN01000061">
    <property type="protein sequence ID" value="HAE26099.1"/>
    <property type="molecule type" value="Genomic_DNA"/>
</dbReference>
<comment type="caution">
    <text evidence="1">The sequence shown here is derived from an EMBL/GenBank/DDBJ whole genome shotgun (WGS) entry which is preliminary data.</text>
</comment>
<accession>A0A3B9GUH2</accession>
<organism evidence="1 2">
    <name type="scientific">Hyphomonas adhaerens</name>
    <dbReference type="NCBI Taxonomy" id="81029"/>
    <lineage>
        <taxon>Bacteria</taxon>
        <taxon>Pseudomonadati</taxon>
        <taxon>Pseudomonadota</taxon>
        <taxon>Alphaproteobacteria</taxon>
        <taxon>Hyphomonadales</taxon>
        <taxon>Hyphomonadaceae</taxon>
        <taxon>Hyphomonas</taxon>
    </lineage>
</organism>
<dbReference type="Proteomes" id="UP000259610">
    <property type="component" value="Unassembled WGS sequence"/>
</dbReference>
<proteinExistence type="predicted"/>
<name>A0A3B9GUH2_9PROT</name>